<dbReference type="InterPro" id="IPR000873">
    <property type="entry name" value="AMP-dep_synth/lig_dom"/>
</dbReference>
<dbReference type="SUPFAM" id="SSF56801">
    <property type="entry name" value="Acetyl-CoA synthetase-like"/>
    <property type="match status" value="1"/>
</dbReference>
<sequence>MSDIHIITEQDIAEDTNLLQRRWTEPNTFVLLPARQEIHRHWIGNATRLITKHCPTDSFALLTSGSTGQPRLIVGNRNRSEALARVLHEQQNSEPVDETVCTLPLSYSFAFINQWLWSHVFQRKLRLTEGFSAPDRLMQILAGASNAMLCLVGSQVPLIRRFFPEASFPGIIRVHFAGGRFPQEELDFLKERFPNAEIYNNYGCAEAMPRLSMRRAGDAEDASHVGCPLPGVELRSDPSHRLLFRSPYRAIALIDDTRLHHVDDEEWLPTGDLGIIGTDGGVRLMGRANDVFKRHGEKISLPQLMTTVKEHWAGDAAFYTDQDASCESGCVLVLAPVPTPEQVREVLMGFRKYHTRPHWPLRVESLESMPLLPNGKIDLKGLPGAGNTQVHWKQRI</sequence>
<gene>
    <name evidence="2" type="ORF">V3330_11410</name>
</gene>
<feature type="domain" description="AMP-dependent synthetase/ligase" evidence="1">
    <location>
        <begin position="59"/>
        <end position="235"/>
    </location>
</feature>
<evidence type="ECO:0000259" key="1">
    <source>
        <dbReference type="Pfam" id="PF00501"/>
    </source>
</evidence>
<dbReference type="EMBL" id="JAZHOG010000007">
    <property type="protein sequence ID" value="MEJ8568234.1"/>
    <property type="molecule type" value="Genomic_DNA"/>
</dbReference>
<dbReference type="PANTHER" id="PTHR43767:SF10">
    <property type="entry name" value="SURFACTIN SYNTHASE SUBUNIT 1"/>
    <property type="match status" value="1"/>
</dbReference>
<dbReference type="InterPro" id="IPR042099">
    <property type="entry name" value="ANL_N_sf"/>
</dbReference>
<comment type="caution">
    <text evidence="2">The sequence shown here is derived from an EMBL/GenBank/DDBJ whole genome shotgun (WGS) entry which is preliminary data.</text>
</comment>
<dbReference type="Pfam" id="PF00501">
    <property type="entry name" value="AMP-binding"/>
    <property type="match status" value="1"/>
</dbReference>
<evidence type="ECO:0000313" key="2">
    <source>
        <dbReference type="EMBL" id="MEJ8568234.1"/>
    </source>
</evidence>
<dbReference type="AlphaFoldDB" id="A0AAW9RGW3"/>
<organism evidence="2 3">
    <name type="scientific">Elongatibacter sediminis</name>
    <dbReference type="NCBI Taxonomy" id="3119006"/>
    <lineage>
        <taxon>Bacteria</taxon>
        <taxon>Pseudomonadati</taxon>
        <taxon>Pseudomonadota</taxon>
        <taxon>Gammaproteobacteria</taxon>
        <taxon>Chromatiales</taxon>
        <taxon>Wenzhouxiangellaceae</taxon>
        <taxon>Elongatibacter</taxon>
    </lineage>
</organism>
<name>A0AAW9RGW3_9GAMM</name>
<dbReference type="RefSeq" id="WP_354695555.1">
    <property type="nucleotide sequence ID" value="NZ_JAZHOG010000007.1"/>
</dbReference>
<accession>A0AAW9RGW3</accession>
<keyword evidence="3" id="KW-1185">Reference proteome</keyword>
<evidence type="ECO:0000313" key="3">
    <source>
        <dbReference type="Proteomes" id="UP001359886"/>
    </source>
</evidence>
<dbReference type="Gene3D" id="3.40.50.12780">
    <property type="entry name" value="N-terminal domain of ligase-like"/>
    <property type="match status" value="1"/>
</dbReference>
<reference evidence="2 3" key="1">
    <citation type="submission" date="2024-02" db="EMBL/GenBank/DDBJ databases">
        <title>A novel Wenzhouxiangellaceae bacterium, isolated from coastal sediments.</title>
        <authorList>
            <person name="Du Z.-J."/>
            <person name="Ye Y.-Q."/>
            <person name="Zhang X.-Y."/>
        </authorList>
    </citation>
    <scope>NUCLEOTIDE SEQUENCE [LARGE SCALE GENOMIC DNA]</scope>
    <source>
        <strain evidence="2 3">CH-27</strain>
    </source>
</reference>
<dbReference type="InterPro" id="IPR050237">
    <property type="entry name" value="ATP-dep_AMP-bd_enzyme"/>
</dbReference>
<dbReference type="Proteomes" id="UP001359886">
    <property type="component" value="Unassembled WGS sequence"/>
</dbReference>
<dbReference type="PANTHER" id="PTHR43767">
    <property type="entry name" value="LONG-CHAIN-FATTY-ACID--COA LIGASE"/>
    <property type="match status" value="1"/>
</dbReference>
<proteinExistence type="predicted"/>
<protein>
    <submittedName>
        <fullName evidence="2">Class I adenylate-forming enzyme family protein</fullName>
    </submittedName>
</protein>